<sequence length="101" mass="11314">MGKEFKYVGSTFPCGHAVRKVTGDLLYGCDLKLPKMLYAKLLLSTIPHGIVKKIDTSRAEKVPGVVKIFSHLNAPDKMFNSYRIIPGQQLSFEDEPSFPEE</sequence>
<feature type="domain" description="Aldehyde oxidase/xanthine dehydrogenase a/b hammerhead" evidence="1">
    <location>
        <begin position="22"/>
        <end position="96"/>
    </location>
</feature>
<evidence type="ECO:0000313" key="2">
    <source>
        <dbReference type="EMBL" id="CEO87634.1"/>
    </source>
</evidence>
<accession>A0A0B7MAU6</accession>
<gene>
    <name evidence="2" type="ORF">SSCH_1160016</name>
</gene>
<dbReference type="EMBL" id="CDRZ01000020">
    <property type="protein sequence ID" value="CEO87634.1"/>
    <property type="molecule type" value="Genomic_DNA"/>
</dbReference>
<evidence type="ECO:0000259" key="1">
    <source>
        <dbReference type="SMART" id="SM01008"/>
    </source>
</evidence>
<keyword evidence="3" id="KW-1185">Reference proteome</keyword>
<protein>
    <recommendedName>
        <fullName evidence="1">Aldehyde oxidase/xanthine dehydrogenase a/b hammerhead domain-containing protein</fullName>
    </recommendedName>
</protein>
<evidence type="ECO:0000313" key="3">
    <source>
        <dbReference type="Proteomes" id="UP000046155"/>
    </source>
</evidence>
<dbReference type="RefSeq" id="WP_198142087.1">
    <property type="nucleotide sequence ID" value="NZ_CDRZ01000020.1"/>
</dbReference>
<name>A0A0B7MAU6_9FIRM</name>
<dbReference type="SUPFAM" id="SSF54665">
    <property type="entry name" value="CO dehydrogenase molybdoprotein N-domain-like"/>
    <property type="match status" value="1"/>
</dbReference>
<reference evidence="3" key="1">
    <citation type="submission" date="2015-01" db="EMBL/GenBank/DDBJ databases">
        <authorList>
            <person name="Manzoor Shahid"/>
            <person name="Zubair Saima"/>
        </authorList>
    </citation>
    <scope>NUCLEOTIDE SEQUENCE [LARGE SCALE GENOMIC DNA]</scope>
    <source>
        <strain evidence="3">Sp3</strain>
    </source>
</reference>
<dbReference type="Pfam" id="PF01315">
    <property type="entry name" value="Ald_Xan_dh_C"/>
    <property type="match status" value="1"/>
</dbReference>
<organism evidence="2 3">
    <name type="scientific">Syntrophaceticus schinkii</name>
    <dbReference type="NCBI Taxonomy" id="499207"/>
    <lineage>
        <taxon>Bacteria</taxon>
        <taxon>Bacillati</taxon>
        <taxon>Bacillota</taxon>
        <taxon>Clostridia</taxon>
        <taxon>Thermoanaerobacterales</taxon>
        <taxon>Thermoanaerobacterales Family III. Incertae Sedis</taxon>
        <taxon>Syntrophaceticus</taxon>
    </lineage>
</organism>
<dbReference type="InterPro" id="IPR000674">
    <property type="entry name" value="Ald_Oxase/Xan_DH_a/b"/>
</dbReference>
<dbReference type="InterPro" id="IPR036856">
    <property type="entry name" value="Ald_Oxase/Xan_DH_a/b_sf"/>
</dbReference>
<dbReference type="Gene3D" id="3.90.1170.50">
    <property type="entry name" value="Aldehyde oxidase/xanthine dehydrogenase, a/b hammerhead"/>
    <property type="match status" value="1"/>
</dbReference>
<dbReference type="Proteomes" id="UP000046155">
    <property type="component" value="Unassembled WGS sequence"/>
</dbReference>
<proteinExistence type="predicted"/>
<dbReference type="AlphaFoldDB" id="A0A0B7MAU6"/>
<dbReference type="SMART" id="SM01008">
    <property type="entry name" value="Ald_Xan_dh_C"/>
    <property type="match status" value="1"/>
</dbReference>